<dbReference type="RefSeq" id="WP_133037325.1">
    <property type="nucleotide sequence ID" value="NZ_SLWF01000001.1"/>
</dbReference>
<evidence type="ECO:0000313" key="3">
    <source>
        <dbReference type="Proteomes" id="UP000294832"/>
    </source>
</evidence>
<name>A0A4R2FJQ6_9GAMM</name>
<keyword evidence="3" id="KW-1185">Reference proteome</keyword>
<protein>
    <submittedName>
        <fullName evidence="2">Phospholipid/cholesterol/gamma-HCH transport system substrate-binding protein</fullName>
    </submittedName>
</protein>
<dbReference type="PANTHER" id="PTHR33371">
    <property type="entry name" value="INTERMEMBRANE PHOSPHOLIPID TRANSPORT SYSTEM BINDING PROTEIN MLAD-RELATED"/>
    <property type="match status" value="1"/>
</dbReference>
<dbReference type="Proteomes" id="UP000294832">
    <property type="component" value="Unassembled WGS sequence"/>
</dbReference>
<dbReference type="InterPro" id="IPR030970">
    <property type="entry name" value="ABC_MlaD"/>
</dbReference>
<evidence type="ECO:0000313" key="2">
    <source>
        <dbReference type="EMBL" id="TCN90579.1"/>
    </source>
</evidence>
<reference evidence="2 3" key="1">
    <citation type="submission" date="2019-03" db="EMBL/GenBank/DDBJ databases">
        <title>Freshwater and sediment microbial communities from various areas in North America, analyzing microbe dynamics in response to fracking.</title>
        <authorList>
            <person name="Lamendella R."/>
        </authorList>
    </citation>
    <scope>NUCLEOTIDE SEQUENCE [LARGE SCALE GENOMIC DNA]</scope>
    <source>
        <strain evidence="2 3">74A</strain>
    </source>
</reference>
<sequence>MLTRKIEFLVGVFLLAGLAAFLVLVYKVANVEVHTSSDTYTLTAEFSNVGGLKVRSPVKVGGVVVGRVSGIALDPKKMEPVVTLTMDKRYNKFPETSSLSVLTSGLLGEQFLGLTPGFVDDDVALLKDGDRIYDTHSALVLEDLIGQFLYSAGSKDKK</sequence>
<dbReference type="InterPro" id="IPR003399">
    <property type="entry name" value="Mce/MlaD"/>
</dbReference>
<organism evidence="2 3">
    <name type="scientific">Shewanella fodinae</name>
    <dbReference type="NCBI Taxonomy" id="552357"/>
    <lineage>
        <taxon>Bacteria</taxon>
        <taxon>Pseudomonadati</taxon>
        <taxon>Pseudomonadota</taxon>
        <taxon>Gammaproteobacteria</taxon>
        <taxon>Alteromonadales</taxon>
        <taxon>Shewanellaceae</taxon>
        <taxon>Shewanella</taxon>
    </lineage>
</organism>
<accession>A0A4R2FJQ6</accession>
<dbReference type="NCBIfam" id="TIGR04430">
    <property type="entry name" value="OM_asym_MlaD"/>
    <property type="match status" value="1"/>
</dbReference>
<dbReference type="GO" id="GO:0005543">
    <property type="term" value="F:phospholipid binding"/>
    <property type="evidence" value="ECO:0007669"/>
    <property type="project" value="TreeGrafter"/>
</dbReference>
<dbReference type="GO" id="GO:0005548">
    <property type="term" value="F:phospholipid transporter activity"/>
    <property type="evidence" value="ECO:0007669"/>
    <property type="project" value="TreeGrafter"/>
</dbReference>
<dbReference type="PANTHER" id="PTHR33371:SF4">
    <property type="entry name" value="INTERMEMBRANE PHOSPHOLIPID TRANSPORT SYSTEM BINDING PROTEIN MLAD"/>
    <property type="match status" value="1"/>
</dbReference>
<dbReference type="EMBL" id="SLWF01000001">
    <property type="protein sequence ID" value="TCN90579.1"/>
    <property type="molecule type" value="Genomic_DNA"/>
</dbReference>
<dbReference type="Pfam" id="PF02470">
    <property type="entry name" value="MlaD"/>
    <property type="match status" value="1"/>
</dbReference>
<dbReference type="InterPro" id="IPR052336">
    <property type="entry name" value="MlaD_Phospholipid_Transporter"/>
</dbReference>
<dbReference type="OrthoDB" id="9788420at2"/>
<evidence type="ECO:0000259" key="1">
    <source>
        <dbReference type="Pfam" id="PF02470"/>
    </source>
</evidence>
<comment type="caution">
    <text evidence="2">The sequence shown here is derived from an EMBL/GenBank/DDBJ whole genome shotgun (WGS) entry which is preliminary data.</text>
</comment>
<feature type="domain" description="Mce/MlaD" evidence="1">
    <location>
        <begin position="39"/>
        <end position="117"/>
    </location>
</feature>
<dbReference type="AlphaFoldDB" id="A0A4R2FJQ6"/>
<gene>
    <name evidence="2" type="ORF">EDC91_10149</name>
</gene>
<proteinExistence type="predicted"/>